<comment type="subcellular location">
    <subcellularLocation>
        <location evidence="8">Cell membrane</location>
        <topology evidence="8">Peripheral membrane protein</topology>
    </subcellularLocation>
</comment>
<evidence type="ECO:0000256" key="3">
    <source>
        <dbReference type="ARBA" id="ARBA00022475"/>
    </source>
</evidence>
<dbReference type="eggNOG" id="arCOG00869">
    <property type="taxonomic scope" value="Archaea"/>
</dbReference>
<evidence type="ECO:0000256" key="2">
    <source>
        <dbReference type="ARBA" id="ARBA00022448"/>
    </source>
</evidence>
<dbReference type="GO" id="GO:0033178">
    <property type="term" value="C:proton-transporting two-sector ATPase complex, catalytic domain"/>
    <property type="evidence" value="ECO:0007669"/>
    <property type="project" value="InterPro"/>
</dbReference>
<evidence type="ECO:0000256" key="4">
    <source>
        <dbReference type="ARBA" id="ARBA00022781"/>
    </source>
</evidence>
<keyword evidence="6 8" id="KW-0472">Membrane</keyword>
<evidence type="ECO:0000256" key="1">
    <source>
        <dbReference type="ARBA" id="ARBA00005901"/>
    </source>
</evidence>
<sequence length="207" mass="23336">MSLETVVEDIREQARSRAREITEAADEQAESIVSEAEDDAESIVADREREIERQIAQERERRLSSAKLEAKQERLNARREVLETVRDQVEDGLATLEGDRRETLTRELLEDALEEFEGSEVRVFGRSEDAELLESILADYDASLAGDVDCLGGVVVESDQSRVRVNNTFDSVLEDVWEDQIKAISDRLFEDTDVDGDLAADAETTEQ</sequence>
<proteinExistence type="inferred from homology"/>
<dbReference type="GO" id="GO:0005524">
    <property type="term" value="F:ATP binding"/>
    <property type="evidence" value="ECO:0007669"/>
    <property type="project" value="UniProtKB-UniRule"/>
</dbReference>
<dbReference type="Gene3D" id="1.20.5.620">
    <property type="entry name" value="F1F0 ATP synthase subunit B, membrane domain"/>
    <property type="match status" value="1"/>
</dbReference>
<dbReference type="OrthoDB" id="4691at2157"/>
<dbReference type="STRING" id="519442.Huta_1434"/>
<comment type="function">
    <text evidence="8">Component of the A-type ATP synthase that produces ATP from ADP in the presence of a proton gradient across the membrane.</text>
</comment>
<dbReference type="InterPro" id="IPR002842">
    <property type="entry name" value="ATPase_V1_Esu"/>
</dbReference>
<keyword evidence="5 8" id="KW-0406">Ion transport</keyword>
<dbReference type="SUPFAM" id="SSF160527">
    <property type="entry name" value="V-type ATPase subunit E-like"/>
    <property type="match status" value="1"/>
</dbReference>
<evidence type="ECO:0000256" key="8">
    <source>
        <dbReference type="HAMAP-Rule" id="MF_00311"/>
    </source>
</evidence>
<dbReference type="GO" id="GO:0042777">
    <property type="term" value="P:proton motive force-driven plasma membrane ATP synthesis"/>
    <property type="evidence" value="ECO:0007669"/>
    <property type="project" value="UniProtKB-UniRule"/>
</dbReference>
<dbReference type="GeneID" id="8383713"/>
<evidence type="ECO:0000256" key="6">
    <source>
        <dbReference type="ARBA" id="ARBA00023136"/>
    </source>
</evidence>
<comment type="subunit">
    <text evidence="8">Has multiple subunits with at least A(3), B(3), C, D, E, F, H, I and proteolipid K(x).</text>
</comment>
<dbReference type="InterPro" id="IPR038495">
    <property type="entry name" value="ATPase_E_C"/>
</dbReference>
<dbReference type="KEGG" id="hut:Huta_1434"/>
<dbReference type="EMBL" id="CP001687">
    <property type="protein sequence ID" value="ACV11610.1"/>
    <property type="molecule type" value="Genomic_DNA"/>
</dbReference>
<reference evidence="11 12" key="1">
    <citation type="journal article" date="2009" name="Stand. Genomic Sci.">
        <title>Complete genome sequence of Halorhabdus utahensis type strain (AX-2).</title>
        <authorList>
            <person name="Anderson I."/>
            <person name="Tindall B.J."/>
            <person name="Pomrenke H."/>
            <person name="Goker M."/>
            <person name="Lapidus A."/>
            <person name="Nolan M."/>
            <person name="Copeland A."/>
            <person name="Glavina Del Rio T."/>
            <person name="Chen F."/>
            <person name="Tice H."/>
            <person name="Cheng J.F."/>
            <person name="Lucas S."/>
            <person name="Chertkov O."/>
            <person name="Bruce D."/>
            <person name="Brettin T."/>
            <person name="Detter J.C."/>
            <person name="Han C."/>
            <person name="Goodwin L."/>
            <person name="Land M."/>
            <person name="Hauser L."/>
            <person name="Chang Y.J."/>
            <person name="Jeffries C.D."/>
            <person name="Pitluck S."/>
            <person name="Pati A."/>
            <person name="Mavromatis K."/>
            <person name="Ivanova N."/>
            <person name="Ovchinnikova G."/>
            <person name="Chen A."/>
            <person name="Palaniappan K."/>
            <person name="Chain P."/>
            <person name="Rohde M."/>
            <person name="Bristow J."/>
            <person name="Eisen J.A."/>
            <person name="Markowitz V."/>
            <person name="Hugenholtz P."/>
            <person name="Kyrpides N.C."/>
            <person name="Klenk H.P."/>
        </authorList>
    </citation>
    <scope>NUCLEOTIDE SEQUENCE [LARGE SCALE GENOMIC DNA]</scope>
    <source>
        <strain evidence="12">DSM 12940 / JCM 11049 / AX-2</strain>
    </source>
</reference>
<evidence type="ECO:0000313" key="11">
    <source>
        <dbReference type="EMBL" id="ACV11610.1"/>
    </source>
</evidence>
<dbReference type="Gene3D" id="3.30.2320.30">
    <property type="entry name" value="ATP synthase, E subunit, C-terminal"/>
    <property type="match status" value="1"/>
</dbReference>
<feature type="region of interest" description="Disordered" evidence="10">
    <location>
        <begin position="21"/>
        <end position="43"/>
    </location>
</feature>
<dbReference type="PANTHER" id="PTHR45715">
    <property type="entry name" value="ATPASE H+-TRANSPORTING V1 SUBUNIT E1A-RELATED"/>
    <property type="match status" value="1"/>
</dbReference>
<gene>
    <name evidence="8" type="primary">atpE</name>
    <name evidence="11" type="ordered locus">Huta_1434</name>
</gene>
<keyword evidence="2 8" id="KW-0813">Transport</keyword>
<dbReference type="Proteomes" id="UP000002071">
    <property type="component" value="Chromosome"/>
</dbReference>
<accession>C7NNT5</accession>
<dbReference type="Pfam" id="PF01991">
    <property type="entry name" value="vATP-synt_E"/>
    <property type="match status" value="1"/>
</dbReference>
<protein>
    <recommendedName>
        <fullName evidence="8">A-type ATP synthase subunit E</fullName>
    </recommendedName>
</protein>
<evidence type="ECO:0000256" key="5">
    <source>
        <dbReference type="ARBA" id="ARBA00023065"/>
    </source>
</evidence>
<feature type="coiled-coil region" evidence="9">
    <location>
        <begin position="56"/>
        <end position="88"/>
    </location>
</feature>
<dbReference type="GO" id="GO:0046933">
    <property type="term" value="F:proton-transporting ATP synthase activity, rotational mechanism"/>
    <property type="evidence" value="ECO:0007669"/>
    <property type="project" value="UniProtKB-UniRule"/>
</dbReference>
<name>C7NNT5_HALUD</name>
<comment type="similarity">
    <text evidence="1 8">Belongs to the V-ATPase E subunit family.</text>
</comment>
<dbReference type="AlphaFoldDB" id="C7NNT5"/>
<organism evidence="11 12">
    <name type="scientific">Halorhabdus utahensis (strain DSM 12940 / JCM 11049 / AX-2)</name>
    <dbReference type="NCBI Taxonomy" id="519442"/>
    <lineage>
        <taxon>Archaea</taxon>
        <taxon>Methanobacteriati</taxon>
        <taxon>Methanobacteriota</taxon>
        <taxon>Stenosarchaea group</taxon>
        <taxon>Halobacteria</taxon>
        <taxon>Halobacteriales</taxon>
        <taxon>Haloarculaceae</taxon>
        <taxon>Halorhabdus</taxon>
    </lineage>
</organism>
<keyword evidence="3 8" id="KW-1003">Cell membrane</keyword>
<keyword evidence="7 8" id="KW-0066">ATP synthesis</keyword>
<dbReference type="HOGENOM" id="CLU_120786_0_0_2"/>
<keyword evidence="12" id="KW-1185">Reference proteome</keyword>
<dbReference type="HAMAP" id="MF_00311">
    <property type="entry name" value="ATP_synth_E_arch"/>
    <property type="match status" value="1"/>
</dbReference>
<dbReference type="NCBIfam" id="NF002629">
    <property type="entry name" value="PRK02292.1"/>
    <property type="match status" value="1"/>
</dbReference>
<keyword evidence="9" id="KW-0175">Coiled coil</keyword>
<feature type="compositionally biased region" description="Acidic residues" evidence="10">
    <location>
        <begin position="23"/>
        <end position="41"/>
    </location>
</feature>
<evidence type="ECO:0000256" key="7">
    <source>
        <dbReference type="ARBA" id="ARBA00023310"/>
    </source>
</evidence>
<evidence type="ECO:0000256" key="10">
    <source>
        <dbReference type="SAM" id="MobiDB-lite"/>
    </source>
</evidence>
<keyword evidence="4 8" id="KW-0375">Hydrogen ion transport</keyword>
<evidence type="ECO:0000256" key="9">
    <source>
        <dbReference type="SAM" id="Coils"/>
    </source>
</evidence>
<evidence type="ECO:0000313" key="12">
    <source>
        <dbReference type="Proteomes" id="UP000002071"/>
    </source>
</evidence>
<dbReference type="GO" id="GO:0005886">
    <property type="term" value="C:plasma membrane"/>
    <property type="evidence" value="ECO:0007669"/>
    <property type="project" value="UniProtKB-SubCell"/>
</dbReference>
<dbReference type="RefSeq" id="WP_015789184.1">
    <property type="nucleotide sequence ID" value="NC_013158.1"/>
</dbReference>
<dbReference type="GO" id="GO:0046961">
    <property type="term" value="F:proton-transporting ATPase activity, rotational mechanism"/>
    <property type="evidence" value="ECO:0007669"/>
    <property type="project" value="InterPro"/>
</dbReference>